<dbReference type="InterPro" id="IPR013766">
    <property type="entry name" value="Thioredoxin_domain"/>
</dbReference>
<proteinExistence type="predicted"/>
<keyword evidence="5" id="KW-1185">Reference proteome</keyword>
<keyword evidence="2" id="KW-0812">Transmembrane</keyword>
<organism evidence="4 5">
    <name type="scientific">Victivallis vadensis</name>
    <dbReference type="NCBI Taxonomy" id="172901"/>
    <lineage>
        <taxon>Bacteria</taxon>
        <taxon>Pseudomonadati</taxon>
        <taxon>Lentisphaerota</taxon>
        <taxon>Lentisphaeria</taxon>
        <taxon>Victivallales</taxon>
        <taxon>Victivallaceae</taxon>
        <taxon>Victivallis</taxon>
    </lineage>
</organism>
<sequence length="191" mass="20794">MKKIEWKWYLPGGAWVGVGALVVGIGAFSVANGGCPFAAAGGSPTVMKAESNREAAAAAPAKEVGEMSWMTDFKAAKALAEKEKKDLLISFSGSDWCGWCIKLDQEVMEQPEFLEWAKKNVVLLKLDFPQNIPQSEALKRQNETLAQYYGVQGFPTVILAKPDGQVIARTGYQRGGAAAYVKHLDELLKQK</sequence>
<evidence type="ECO:0000313" key="4">
    <source>
        <dbReference type="EMBL" id="PVY34440.1"/>
    </source>
</evidence>
<dbReference type="Pfam" id="PF13899">
    <property type="entry name" value="Thioredoxin_7"/>
    <property type="match status" value="1"/>
</dbReference>
<protein>
    <submittedName>
        <fullName evidence="4">Thioredoxin-like protein</fullName>
    </submittedName>
</protein>
<keyword evidence="2" id="KW-1133">Transmembrane helix</keyword>
<name>A0A2U1ADG0_9BACT</name>
<dbReference type="PANTHER" id="PTHR15337">
    <property type="entry name" value="ANTERIOR GRADIENT PROTEIN-RELATED"/>
    <property type="match status" value="1"/>
</dbReference>
<dbReference type="EMBL" id="QEKH01000049">
    <property type="protein sequence ID" value="PVY34440.1"/>
    <property type="molecule type" value="Genomic_DNA"/>
</dbReference>
<evidence type="ECO:0000256" key="1">
    <source>
        <dbReference type="ARBA" id="ARBA00022729"/>
    </source>
</evidence>
<dbReference type="PANTHER" id="PTHR15337:SF11">
    <property type="entry name" value="THIOREDOXIN DOMAIN-CONTAINING PROTEIN"/>
    <property type="match status" value="1"/>
</dbReference>
<gene>
    <name evidence="4" type="ORF">C8D82_1492</name>
</gene>
<comment type="caution">
    <text evidence="4">The sequence shown here is derived from an EMBL/GenBank/DDBJ whole genome shotgun (WGS) entry which is preliminary data.</text>
</comment>
<reference evidence="4 5" key="1">
    <citation type="submission" date="2018-04" db="EMBL/GenBank/DDBJ databases">
        <title>Genomic Encyclopedia of Type Strains, Phase IV (KMG-IV): sequencing the most valuable type-strain genomes for metagenomic binning, comparative biology and taxonomic classification.</title>
        <authorList>
            <person name="Goeker M."/>
        </authorList>
    </citation>
    <scope>NUCLEOTIDE SEQUENCE [LARGE SCALE GENOMIC DNA]</scope>
    <source>
        <strain evidence="4 5">DSM 14823</strain>
    </source>
</reference>
<accession>A0A2U1ADG0</accession>
<keyword evidence="2" id="KW-0472">Membrane</keyword>
<evidence type="ECO:0000256" key="2">
    <source>
        <dbReference type="SAM" id="Phobius"/>
    </source>
</evidence>
<dbReference type="AlphaFoldDB" id="A0A2U1ADG0"/>
<dbReference type="Proteomes" id="UP000245959">
    <property type="component" value="Unassembled WGS sequence"/>
</dbReference>
<dbReference type="RefSeq" id="WP_206212497.1">
    <property type="nucleotide sequence ID" value="NZ_CABMMC010000016.1"/>
</dbReference>
<dbReference type="Gene3D" id="3.40.30.10">
    <property type="entry name" value="Glutaredoxin"/>
    <property type="match status" value="1"/>
</dbReference>
<evidence type="ECO:0000259" key="3">
    <source>
        <dbReference type="PROSITE" id="PS51352"/>
    </source>
</evidence>
<dbReference type="GeneID" id="78297136"/>
<feature type="transmembrane region" description="Helical" evidence="2">
    <location>
        <begin position="12"/>
        <end position="31"/>
    </location>
</feature>
<dbReference type="InterPro" id="IPR036249">
    <property type="entry name" value="Thioredoxin-like_sf"/>
</dbReference>
<feature type="domain" description="Thioredoxin" evidence="3">
    <location>
        <begin position="47"/>
        <end position="189"/>
    </location>
</feature>
<evidence type="ECO:0000313" key="5">
    <source>
        <dbReference type="Proteomes" id="UP000245959"/>
    </source>
</evidence>
<dbReference type="SUPFAM" id="SSF52833">
    <property type="entry name" value="Thioredoxin-like"/>
    <property type="match status" value="1"/>
</dbReference>
<dbReference type="InterPro" id="IPR051099">
    <property type="entry name" value="AGR/TXD"/>
</dbReference>
<dbReference type="PROSITE" id="PS51352">
    <property type="entry name" value="THIOREDOXIN_2"/>
    <property type="match status" value="1"/>
</dbReference>
<keyword evidence="1" id="KW-0732">Signal</keyword>